<evidence type="ECO:0000313" key="6">
    <source>
        <dbReference type="Proteomes" id="UP000266305"/>
    </source>
</evidence>
<evidence type="ECO:0000313" key="5">
    <source>
        <dbReference type="EMBL" id="RHZ96933.1"/>
    </source>
</evidence>
<comment type="caution">
    <text evidence="5">The sequence shown here is derived from an EMBL/GenBank/DDBJ whole genome shotgun (WGS) entry which is preliminary data.</text>
</comment>
<accession>A0AAX1UNW1</accession>
<gene>
    <name evidence="5" type="ORF">D1114_05595</name>
</gene>
<evidence type="ECO:0000259" key="4">
    <source>
        <dbReference type="PROSITE" id="PS51063"/>
    </source>
</evidence>
<dbReference type="EMBL" id="QWGP01000004">
    <property type="protein sequence ID" value="RHZ96933.1"/>
    <property type="molecule type" value="Genomic_DNA"/>
</dbReference>
<dbReference type="InterPro" id="IPR018490">
    <property type="entry name" value="cNMP-bd_dom_sf"/>
</dbReference>
<dbReference type="RefSeq" id="WP_011338838.1">
    <property type="nucleotide sequence ID" value="NZ_BJXO01000004.1"/>
</dbReference>
<dbReference type="GO" id="GO:0003677">
    <property type="term" value="F:DNA binding"/>
    <property type="evidence" value="ECO:0007669"/>
    <property type="project" value="UniProtKB-KW"/>
</dbReference>
<name>A0AAX1UNW1_CERSP</name>
<dbReference type="GO" id="GO:0005829">
    <property type="term" value="C:cytosol"/>
    <property type="evidence" value="ECO:0007669"/>
    <property type="project" value="TreeGrafter"/>
</dbReference>
<dbReference type="GO" id="GO:0003700">
    <property type="term" value="F:DNA-binding transcription factor activity"/>
    <property type="evidence" value="ECO:0007669"/>
    <property type="project" value="TreeGrafter"/>
</dbReference>
<dbReference type="SUPFAM" id="SSF46785">
    <property type="entry name" value="Winged helix' DNA-binding domain"/>
    <property type="match status" value="1"/>
</dbReference>
<protein>
    <submittedName>
        <fullName evidence="5">Crp/Fnr family transcriptional regulator</fullName>
    </submittedName>
</protein>
<proteinExistence type="predicted"/>
<keyword evidence="1" id="KW-0805">Transcription regulation</keyword>
<dbReference type="Gene3D" id="1.10.10.10">
    <property type="entry name" value="Winged helix-like DNA-binding domain superfamily/Winged helix DNA-binding domain"/>
    <property type="match status" value="1"/>
</dbReference>
<organism evidence="5 6">
    <name type="scientific">Cereibacter sphaeroides</name>
    <name type="common">Rhodobacter sphaeroides</name>
    <dbReference type="NCBI Taxonomy" id="1063"/>
    <lineage>
        <taxon>Bacteria</taxon>
        <taxon>Pseudomonadati</taxon>
        <taxon>Pseudomonadota</taxon>
        <taxon>Alphaproteobacteria</taxon>
        <taxon>Rhodobacterales</taxon>
        <taxon>Paracoccaceae</taxon>
        <taxon>Cereibacter</taxon>
    </lineage>
</organism>
<evidence type="ECO:0000256" key="1">
    <source>
        <dbReference type="ARBA" id="ARBA00023015"/>
    </source>
</evidence>
<dbReference type="InterPro" id="IPR036388">
    <property type="entry name" value="WH-like_DNA-bd_sf"/>
</dbReference>
<keyword evidence="2" id="KW-0238">DNA-binding</keyword>
<dbReference type="Pfam" id="PF00027">
    <property type="entry name" value="cNMP_binding"/>
    <property type="match status" value="1"/>
</dbReference>
<keyword evidence="3" id="KW-0804">Transcription</keyword>
<dbReference type="GeneID" id="3718479"/>
<evidence type="ECO:0000256" key="2">
    <source>
        <dbReference type="ARBA" id="ARBA00023125"/>
    </source>
</evidence>
<feature type="domain" description="HTH crp-type" evidence="4">
    <location>
        <begin position="157"/>
        <end position="231"/>
    </location>
</feature>
<dbReference type="InterPro" id="IPR000595">
    <property type="entry name" value="cNMP-bd_dom"/>
</dbReference>
<dbReference type="AlphaFoldDB" id="A0AAX1UNW1"/>
<dbReference type="PANTHER" id="PTHR24567:SF68">
    <property type="entry name" value="DNA-BINDING TRANSCRIPTIONAL DUAL REGULATOR CRP"/>
    <property type="match status" value="1"/>
</dbReference>
<dbReference type="Proteomes" id="UP000266305">
    <property type="component" value="Unassembled WGS sequence"/>
</dbReference>
<reference evidence="5 6" key="1">
    <citation type="submission" date="2018-08" db="EMBL/GenBank/DDBJ databases">
        <title>Draft genome sequence of Rhodobacter sphaeroides FY.</title>
        <authorList>
            <person name="Rayyan A."/>
            <person name="Meyer T.E."/>
            <person name="Kyndt J.A."/>
        </authorList>
    </citation>
    <scope>NUCLEOTIDE SEQUENCE [LARGE SCALE GENOMIC DNA]</scope>
    <source>
        <strain evidence="5 6">FY</strain>
    </source>
</reference>
<dbReference type="SMR" id="A0AAX1UNW1"/>
<dbReference type="Pfam" id="PF13545">
    <property type="entry name" value="HTH_Crp_2"/>
    <property type="match status" value="1"/>
</dbReference>
<dbReference type="InterPro" id="IPR050397">
    <property type="entry name" value="Env_Response_Regulators"/>
</dbReference>
<sequence>MFVPAPDATITNCRNCPLRRKPLFLPFSDSELSFMEQFKVGELVVAPGVTLLEEGQGSAHLFTVLSGLGIRSTMLENGRRQVINFLFPGDFIGLQAGLAGEMRHSVESTTTMVLCVFNRADLWDLFREEPERAYDLTWIAAVEEHFLGETIASLGQRDATERLAWALLRIHERLSAIGLAERGRVPMPWRQQDLADALGLSLVHTNKTIRRLRETGHALWEGGTLFVDRERLATLALADPDRPRRRPLI</sequence>
<dbReference type="InterPro" id="IPR012318">
    <property type="entry name" value="HTH_CRP"/>
</dbReference>
<dbReference type="SUPFAM" id="SSF51206">
    <property type="entry name" value="cAMP-binding domain-like"/>
    <property type="match status" value="1"/>
</dbReference>
<dbReference type="Gene3D" id="2.60.120.10">
    <property type="entry name" value="Jelly Rolls"/>
    <property type="match status" value="1"/>
</dbReference>
<evidence type="ECO:0000256" key="3">
    <source>
        <dbReference type="ARBA" id="ARBA00023163"/>
    </source>
</evidence>
<dbReference type="PROSITE" id="PS51063">
    <property type="entry name" value="HTH_CRP_2"/>
    <property type="match status" value="1"/>
</dbReference>
<dbReference type="CDD" id="cd00038">
    <property type="entry name" value="CAP_ED"/>
    <property type="match status" value="1"/>
</dbReference>
<dbReference type="InterPro" id="IPR036390">
    <property type="entry name" value="WH_DNA-bd_sf"/>
</dbReference>
<dbReference type="InterPro" id="IPR014710">
    <property type="entry name" value="RmlC-like_jellyroll"/>
</dbReference>
<dbReference type="PANTHER" id="PTHR24567">
    <property type="entry name" value="CRP FAMILY TRANSCRIPTIONAL REGULATORY PROTEIN"/>
    <property type="match status" value="1"/>
</dbReference>